<keyword evidence="1" id="KW-1133">Transmembrane helix</keyword>
<geneLocation type="plasmid" evidence="2">
    <name>unnamed2</name>
</geneLocation>
<sequence>MTKFQSDKKTPASSLLELIALLCLIGLAAFVYAATGPEAFAAVTGVGVGLFTTWRGRSGLPGAR</sequence>
<name>A0ABS2V7F4_9ACTN</name>
<protein>
    <submittedName>
        <fullName evidence="2">Uncharacterized protein</fullName>
    </submittedName>
</protein>
<keyword evidence="2" id="KW-0614">Plasmid</keyword>
<comment type="caution">
    <text evidence="2">The sequence shown here is derived from an EMBL/GenBank/DDBJ whole genome shotgun (WGS) entry which is preliminary data.</text>
</comment>
<feature type="transmembrane region" description="Helical" evidence="1">
    <location>
        <begin position="12"/>
        <end position="33"/>
    </location>
</feature>
<keyword evidence="1" id="KW-0812">Transmembrane</keyword>
<proteinExistence type="predicted"/>
<reference evidence="2 3" key="1">
    <citation type="journal article" date="2016" name="Arch. Microbiol.">
        <title>Streptomyces zhihengii sp. nov., isolated from rhizospheric soil of Psammosilene tunicoides.</title>
        <authorList>
            <person name="Huang M.J."/>
            <person name="Fei J.J."/>
            <person name="Salam N."/>
            <person name="Kim C.J."/>
            <person name="Hozzein W.N."/>
            <person name="Xiao M."/>
            <person name="Huang H.Q."/>
            <person name="Li W.J."/>
        </authorList>
    </citation>
    <scope>NUCLEOTIDE SEQUENCE [LARGE SCALE GENOMIC DNA]</scope>
    <source>
        <strain evidence="2 3">YIM T102</strain>
    </source>
</reference>
<dbReference type="RefSeq" id="WP_205379017.1">
    <property type="nucleotide sequence ID" value="NZ_JAFEJA010000004.1"/>
</dbReference>
<organism evidence="2 3">
    <name type="scientific">Streptomyces zhihengii</name>
    <dbReference type="NCBI Taxonomy" id="1818004"/>
    <lineage>
        <taxon>Bacteria</taxon>
        <taxon>Bacillati</taxon>
        <taxon>Actinomycetota</taxon>
        <taxon>Actinomycetes</taxon>
        <taxon>Kitasatosporales</taxon>
        <taxon>Streptomycetaceae</taxon>
        <taxon>Streptomyces</taxon>
    </lineage>
</organism>
<evidence type="ECO:0000313" key="2">
    <source>
        <dbReference type="EMBL" id="MBM9624837.1"/>
    </source>
</evidence>
<dbReference type="EMBL" id="JAFEJA010000004">
    <property type="protein sequence ID" value="MBM9624837.1"/>
    <property type="molecule type" value="Genomic_DNA"/>
</dbReference>
<accession>A0ABS2V7F4</accession>
<gene>
    <name evidence="2" type="ORF">JE024_40705</name>
</gene>
<keyword evidence="1" id="KW-0472">Membrane</keyword>
<dbReference type="Proteomes" id="UP000664109">
    <property type="component" value="Unassembled WGS sequence"/>
</dbReference>
<evidence type="ECO:0000313" key="3">
    <source>
        <dbReference type="Proteomes" id="UP000664109"/>
    </source>
</evidence>
<evidence type="ECO:0000256" key="1">
    <source>
        <dbReference type="SAM" id="Phobius"/>
    </source>
</evidence>
<keyword evidence="3" id="KW-1185">Reference proteome</keyword>